<proteinExistence type="predicted"/>
<dbReference type="AlphaFoldDB" id="A0A1W6MII3"/>
<evidence type="ECO:0000313" key="1">
    <source>
        <dbReference type="EMBL" id="ARN77415.1"/>
    </source>
</evidence>
<dbReference type="EMBL" id="CP019344">
    <property type="protein sequence ID" value="ARN77415.1"/>
    <property type="molecule type" value="Genomic_DNA"/>
</dbReference>
<dbReference type="STRING" id="331648.BST97_05130"/>
<dbReference type="Proteomes" id="UP000193431">
    <property type="component" value="Chromosome"/>
</dbReference>
<reference evidence="1 2" key="1">
    <citation type="submission" date="2016-11" db="EMBL/GenBank/DDBJ databases">
        <title>Trade-off between light-utilization and light-protection in marine flavobacteria.</title>
        <authorList>
            <person name="Kumagai Y."/>
        </authorList>
    </citation>
    <scope>NUCLEOTIDE SEQUENCE [LARGE SCALE GENOMIC DNA]</scope>
    <source>
        <strain evidence="1 2">JCM 13191</strain>
    </source>
</reference>
<accession>A0A1W6MII3</accession>
<keyword evidence="2" id="KW-1185">Reference proteome</keyword>
<organism evidence="1 2">
    <name type="scientific">Nonlabens spongiae</name>
    <dbReference type="NCBI Taxonomy" id="331648"/>
    <lineage>
        <taxon>Bacteria</taxon>
        <taxon>Pseudomonadati</taxon>
        <taxon>Bacteroidota</taxon>
        <taxon>Flavobacteriia</taxon>
        <taxon>Flavobacteriales</taxon>
        <taxon>Flavobacteriaceae</taxon>
        <taxon>Nonlabens</taxon>
    </lineage>
</organism>
<dbReference type="OrthoDB" id="1118033at2"/>
<dbReference type="RefSeq" id="WP_085766219.1">
    <property type="nucleotide sequence ID" value="NZ_CP019344.1"/>
</dbReference>
<gene>
    <name evidence="1" type="ORF">BST97_05130</name>
</gene>
<protein>
    <submittedName>
        <fullName evidence="1">Uncharacterized protein</fullName>
    </submittedName>
</protein>
<sequence>MKYQIELLSFKTIDEIKDKWLHDDYVNLLEAIEFGDIGDADDQDLKELLFLGLSESEPQEAAEIVLRYKFKDELNDGQYQQISNDMLKENVAEHYSDISFHSRLFDVNVFLYKAFNGKFPRARASVIKFKAISKDPQASLLNKADALRLLSSGMDGHTVFKRLYKRQISGEEEFEEAEHIAWYFEHLDDDTYQLITSDYWISEDEMIANEFESTLPEVD</sequence>
<name>A0A1W6MII3_9FLAO</name>
<evidence type="ECO:0000313" key="2">
    <source>
        <dbReference type="Proteomes" id="UP000193431"/>
    </source>
</evidence>